<protein>
    <submittedName>
        <fullName evidence="5">LSU ribosomal protein L30p (L7e)</fullName>
    </submittedName>
</protein>
<dbReference type="InterPro" id="IPR036919">
    <property type="entry name" value="Ribo_uL30_ferredoxin-like_sf"/>
</dbReference>
<organism evidence="5">
    <name type="scientific">hydrothermal vent metagenome</name>
    <dbReference type="NCBI Taxonomy" id="652676"/>
    <lineage>
        <taxon>unclassified sequences</taxon>
        <taxon>metagenomes</taxon>
        <taxon>ecological metagenomes</taxon>
    </lineage>
</organism>
<sequence length="60" mass="6704">MAGTLKITLRRSLIGEKPKARATVESLGLRKINSTVERPDTSSVRGMIHHVKHLLEVEEI</sequence>
<dbReference type="CDD" id="cd01658">
    <property type="entry name" value="Ribosomal_L30"/>
    <property type="match status" value="1"/>
</dbReference>
<evidence type="ECO:0000313" key="5">
    <source>
        <dbReference type="EMBL" id="VAW08750.1"/>
    </source>
</evidence>
<dbReference type="AlphaFoldDB" id="A0A3B0SW82"/>
<dbReference type="SUPFAM" id="SSF55129">
    <property type="entry name" value="Ribosomal protein L30p/L7e"/>
    <property type="match status" value="1"/>
</dbReference>
<dbReference type="HAMAP" id="MF_01371_B">
    <property type="entry name" value="Ribosomal_uL30_B"/>
    <property type="match status" value="1"/>
</dbReference>
<dbReference type="Gene3D" id="3.30.1390.20">
    <property type="entry name" value="Ribosomal protein L30, ferredoxin-like fold domain"/>
    <property type="match status" value="1"/>
</dbReference>
<dbReference type="PIRSF" id="PIRSF002211">
    <property type="entry name" value="Ribosomal_L30_bac-type"/>
    <property type="match status" value="1"/>
</dbReference>
<proteinExistence type="inferred from homology"/>
<dbReference type="PANTHER" id="PTHR15892:SF2">
    <property type="entry name" value="LARGE RIBOSOMAL SUBUNIT PROTEIN UL30M"/>
    <property type="match status" value="1"/>
</dbReference>
<dbReference type="InterPro" id="IPR005996">
    <property type="entry name" value="Ribosomal_uL30_bac-type"/>
</dbReference>
<dbReference type="GO" id="GO:0006412">
    <property type="term" value="P:translation"/>
    <property type="evidence" value="ECO:0007669"/>
    <property type="project" value="InterPro"/>
</dbReference>
<dbReference type="GO" id="GO:0022625">
    <property type="term" value="C:cytosolic large ribosomal subunit"/>
    <property type="evidence" value="ECO:0007669"/>
    <property type="project" value="TreeGrafter"/>
</dbReference>
<dbReference type="NCBIfam" id="TIGR01308">
    <property type="entry name" value="rpmD_bact"/>
    <property type="match status" value="1"/>
</dbReference>
<dbReference type="Pfam" id="PF00327">
    <property type="entry name" value="Ribosomal_L30"/>
    <property type="match status" value="1"/>
</dbReference>
<dbReference type="FunFam" id="3.30.1390.20:FF:000001">
    <property type="entry name" value="50S ribosomal protein L30"/>
    <property type="match status" value="1"/>
</dbReference>
<dbReference type="InterPro" id="IPR016082">
    <property type="entry name" value="Ribosomal_uL30_ferredoxin-like"/>
</dbReference>
<evidence type="ECO:0000256" key="1">
    <source>
        <dbReference type="ARBA" id="ARBA00007594"/>
    </source>
</evidence>
<comment type="similarity">
    <text evidence="1">Belongs to the universal ribosomal protein uL30 family.</text>
</comment>
<evidence type="ECO:0000256" key="3">
    <source>
        <dbReference type="ARBA" id="ARBA00023274"/>
    </source>
</evidence>
<feature type="domain" description="Large ribosomal subunit protein uL30-like ferredoxin-like fold" evidence="4">
    <location>
        <begin position="5"/>
        <end position="54"/>
    </location>
</feature>
<reference evidence="5" key="1">
    <citation type="submission" date="2018-06" db="EMBL/GenBank/DDBJ databases">
        <authorList>
            <person name="Zhirakovskaya E."/>
        </authorList>
    </citation>
    <scope>NUCLEOTIDE SEQUENCE</scope>
</reference>
<keyword evidence="2 5" id="KW-0689">Ribosomal protein</keyword>
<gene>
    <name evidence="5" type="ORF">MNBD_ACTINO01-1679</name>
</gene>
<accession>A0A3B0SW82</accession>
<keyword evidence="3" id="KW-0687">Ribonucleoprotein</keyword>
<dbReference type="GO" id="GO:0003735">
    <property type="term" value="F:structural constituent of ribosome"/>
    <property type="evidence" value="ECO:0007669"/>
    <property type="project" value="InterPro"/>
</dbReference>
<evidence type="ECO:0000256" key="2">
    <source>
        <dbReference type="ARBA" id="ARBA00022980"/>
    </source>
</evidence>
<dbReference type="PANTHER" id="PTHR15892">
    <property type="entry name" value="MITOCHONDRIAL RIBOSOMAL PROTEIN L30"/>
    <property type="match status" value="1"/>
</dbReference>
<evidence type="ECO:0000259" key="4">
    <source>
        <dbReference type="Pfam" id="PF00327"/>
    </source>
</evidence>
<dbReference type="EMBL" id="UOEI01000634">
    <property type="protein sequence ID" value="VAW08750.1"/>
    <property type="molecule type" value="Genomic_DNA"/>
</dbReference>
<name>A0A3B0SW82_9ZZZZ</name>